<protein>
    <submittedName>
        <fullName evidence="1">Jg6768 protein</fullName>
    </submittedName>
</protein>
<dbReference type="OrthoDB" id="6426227at2759"/>
<dbReference type="AlphaFoldDB" id="A0A8S4S4X8"/>
<sequence>MSTVTESLYSTSLSTFGVPTPPPNSPYSPLQLELLNCAQRVLLSEESSRMEEAKLGKCLSEQLCCPDAMMQPLTIKTEQAKRSCNTCLTNSPKKVMHTDGGCSRTNPVTWVGVAGQNVQVQVKREPQHMHVSELVAVKLEQASPGNKPEPPPGIPTSMNNGSIPVGIAVARQRVGDAGLLAALSQKDSQRLHDLEQIKPEWLKLNIIKSEIFMGIKVTKMTD</sequence>
<organism evidence="1 2">
    <name type="scientific">Pararge aegeria aegeria</name>
    <dbReference type="NCBI Taxonomy" id="348720"/>
    <lineage>
        <taxon>Eukaryota</taxon>
        <taxon>Metazoa</taxon>
        <taxon>Ecdysozoa</taxon>
        <taxon>Arthropoda</taxon>
        <taxon>Hexapoda</taxon>
        <taxon>Insecta</taxon>
        <taxon>Pterygota</taxon>
        <taxon>Neoptera</taxon>
        <taxon>Endopterygota</taxon>
        <taxon>Lepidoptera</taxon>
        <taxon>Glossata</taxon>
        <taxon>Ditrysia</taxon>
        <taxon>Papilionoidea</taxon>
        <taxon>Nymphalidae</taxon>
        <taxon>Satyrinae</taxon>
        <taxon>Satyrini</taxon>
        <taxon>Parargina</taxon>
        <taxon>Pararge</taxon>
    </lineage>
</organism>
<reference evidence="1" key="1">
    <citation type="submission" date="2022-03" db="EMBL/GenBank/DDBJ databases">
        <authorList>
            <person name="Lindestad O."/>
        </authorList>
    </citation>
    <scope>NUCLEOTIDE SEQUENCE</scope>
</reference>
<gene>
    <name evidence="1" type="primary">jg6768</name>
    <name evidence="1" type="ORF">PAEG_LOCUS20396</name>
</gene>
<dbReference type="Proteomes" id="UP000838756">
    <property type="component" value="Unassembled WGS sequence"/>
</dbReference>
<proteinExistence type="predicted"/>
<evidence type="ECO:0000313" key="1">
    <source>
        <dbReference type="EMBL" id="CAH2244452.1"/>
    </source>
</evidence>
<dbReference type="EMBL" id="CAKXAJ010025827">
    <property type="protein sequence ID" value="CAH2244452.1"/>
    <property type="molecule type" value="Genomic_DNA"/>
</dbReference>
<accession>A0A8S4S4X8</accession>
<keyword evidence="2" id="KW-1185">Reference proteome</keyword>
<comment type="caution">
    <text evidence="1">The sequence shown here is derived from an EMBL/GenBank/DDBJ whole genome shotgun (WGS) entry which is preliminary data.</text>
</comment>
<name>A0A8S4S4X8_9NEOP</name>
<evidence type="ECO:0000313" key="2">
    <source>
        <dbReference type="Proteomes" id="UP000838756"/>
    </source>
</evidence>